<name>A0A239E891_9FIRM</name>
<evidence type="ECO:0000256" key="5">
    <source>
        <dbReference type="ARBA" id="ARBA00022989"/>
    </source>
</evidence>
<organism evidence="8 9">
    <name type="scientific">Anaerovirgula multivorans</name>
    <dbReference type="NCBI Taxonomy" id="312168"/>
    <lineage>
        <taxon>Bacteria</taxon>
        <taxon>Bacillati</taxon>
        <taxon>Bacillota</taxon>
        <taxon>Clostridia</taxon>
        <taxon>Peptostreptococcales</taxon>
        <taxon>Natronincolaceae</taxon>
        <taxon>Anaerovirgula</taxon>
    </lineage>
</organism>
<keyword evidence="9" id="KW-1185">Reference proteome</keyword>
<gene>
    <name evidence="8" type="ORF">SAMN05446037_1009125</name>
</gene>
<accession>A0A239E891</accession>
<evidence type="ECO:0000313" key="9">
    <source>
        <dbReference type="Proteomes" id="UP000198304"/>
    </source>
</evidence>
<dbReference type="GO" id="GO:0005886">
    <property type="term" value="C:plasma membrane"/>
    <property type="evidence" value="ECO:0007669"/>
    <property type="project" value="UniProtKB-SubCell"/>
</dbReference>
<dbReference type="PANTHER" id="PTHR43663">
    <property type="entry name" value="CHROMATE TRANSPORT PROTEIN-RELATED"/>
    <property type="match status" value="1"/>
</dbReference>
<protein>
    <submittedName>
        <fullName evidence="8">Chromate transporter</fullName>
    </submittedName>
</protein>
<keyword evidence="6 7" id="KW-0472">Membrane</keyword>
<dbReference type="Pfam" id="PF02417">
    <property type="entry name" value="Chromate_transp"/>
    <property type="match status" value="1"/>
</dbReference>
<dbReference type="Proteomes" id="UP000198304">
    <property type="component" value="Unassembled WGS sequence"/>
</dbReference>
<comment type="similarity">
    <text evidence="2">Belongs to the chromate ion transporter (CHR) (TC 2.A.51) family.</text>
</comment>
<dbReference type="EMBL" id="FZOJ01000009">
    <property type="protein sequence ID" value="SNS40970.1"/>
    <property type="molecule type" value="Genomic_DNA"/>
</dbReference>
<reference evidence="9" key="1">
    <citation type="submission" date="2017-06" db="EMBL/GenBank/DDBJ databases">
        <authorList>
            <person name="Varghese N."/>
            <person name="Submissions S."/>
        </authorList>
    </citation>
    <scope>NUCLEOTIDE SEQUENCE [LARGE SCALE GENOMIC DNA]</scope>
    <source>
        <strain evidence="9">SCA</strain>
    </source>
</reference>
<dbReference type="AlphaFoldDB" id="A0A239E891"/>
<dbReference type="GO" id="GO:0015109">
    <property type="term" value="F:chromate transmembrane transporter activity"/>
    <property type="evidence" value="ECO:0007669"/>
    <property type="project" value="InterPro"/>
</dbReference>
<keyword evidence="3" id="KW-1003">Cell membrane</keyword>
<sequence length="173" mass="19078">MIYFKLFLAFFKIGIFSFGGGYAMLPLIEKQVIYQNNWIDYEGFIDIIATSQMTPGPIAINSATFIGYKIGGVLGSIVSTMGVVLAPTIMILILSKYLLQFNKSKTVQSIFEGLRPALIGLILASAYSVGKTSIFDYTTFLIVTLMLIIINKTKIHPIATIFVSACLGVFFYI</sequence>
<keyword evidence="5 7" id="KW-1133">Transmembrane helix</keyword>
<dbReference type="OrthoDB" id="9788907at2"/>
<comment type="subcellular location">
    <subcellularLocation>
        <location evidence="1">Cell membrane</location>
        <topology evidence="1">Multi-pass membrane protein</topology>
    </subcellularLocation>
</comment>
<feature type="transmembrane region" description="Helical" evidence="7">
    <location>
        <begin position="155"/>
        <end position="172"/>
    </location>
</feature>
<dbReference type="PANTHER" id="PTHR43663:SF1">
    <property type="entry name" value="CHROMATE TRANSPORTER"/>
    <property type="match status" value="1"/>
</dbReference>
<dbReference type="InterPro" id="IPR052518">
    <property type="entry name" value="CHR_Transporter"/>
</dbReference>
<keyword evidence="4 7" id="KW-0812">Transmembrane</keyword>
<evidence type="ECO:0000256" key="6">
    <source>
        <dbReference type="ARBA" id="ARBA00023136"/>
    </source>
</evidence>
<evidence type="ECO:0000256" key="2">
    <source>
        <dbReference type="ARBA" id="ARBA00005262"/>
    </source>
</evidence>
<feature type="transmembrane region" description="Helical" evidence="7">
    <location>
        <begin position="134"/>
        <end position="150"/>
    </location>
</feature>
<dbReference type="RefSeq" id="WP_089282986.1">
    <property type="nucleotide sequence ID" value="NZ_FZOJ01000009.1"/>
</dbReference>
<feature type="transmembrane region" description="Helical" evidence="7">
    <location>
        <begin position="77"/>
        <end position="98"/>
    </location>
</feature>
<evidence type="ECO:0000256" key="7">
    <source>
        <dbReference type="SAM" id="Phobius"/>
    </source>
</evidence>
<feature type="transmembrane region" description="Helical" evidence="7">
    <location>
        <begin position="7"/>
        <end position="28"/>
    </location>
</feature>
<evidence type="ECO:0000256" key="1">
    <source>
        <dbReference type="ARBA" id="ARBA00004651"/>
    </source>
</evidence>
<evidence type="ECO:0000256" key="3">
    <source>
        <dbReference type="ARBA" id="ARBA00022475"/>
    </source>
</evidence>
<evidence type="ECO:0000256" key="4">
    <source>
        <dbReference type="ARBA" id="ARBA00022692"/>
    </source>
</evidence>
<evidence type="ECO:0000313" key="8">
    <source>
        <dbReference type="EMBL" id="SNS40970.1"/>
    </source>
</evidence>
<proteinExistence type="inferred from homology"/>
<dbReference type="InterPro" id="IPR003370">
    <property type="entry name" value="Chromate_transpt"/>
</dbReference>